<feature type="compositionally biased region" description="Low complexity" evidence="12">
    <location>
        <begin position="33"/>
        <end position="68"/>
    </location>
</feature>
<protein>
    <recommendedName>
        <fullName evidence="10">pH-response transcription factor pacC/RIM101</fullName>
    </recommendedName>
</protein>
<dbReference type="Pfam" id="PF00096">
    <property type="entry name" value="zf-C2H2"/>
    <property type="match status" value="2"/>
</dbReference>
<keyword evidence="8" id="KW-0539">Nucleus</keyword>
<keyword evidence="2" id="KW-0479">Metal-binding</keyword>
<keyword evidence="6" id="KW-0805">Transcription regulation</keyword>
<evidence type="ECO:0000256" key="12">
    <source>
        <dbReference type="SAM" id="MobiDB-lite"/>
    </source>
</evidence>
<dbReference type="PANTHER" id="PTHR14196:SF0">
    <property type="entry name" value="PROTEIN BOWEL"/>
    <property type="match status" value="1"/>
</dbReference>
<feature type="compositionally biased region" description="Pro residues" evidence="12">
    <location>
        <begin position="69"/>
        <end position="78"/>
    </location>
</feature>
<dbReference type="OrthoDB" id="8922241at2759"/>
<evidence type="ECO:0000259" key="13">
    <source>
        <dbReference type="PROSITE" id="PS50157"/>
    </source>
</evidence>
<dbReference type="PROSITE" id="PS00028">
    <property type="entry name" value="ZINC_FINGER_C2H2_1"/>
    <property type="match status" value="1"/>
</dbReference>
<dbReference type="STRING" id="1408157.A0A1J7IV17"/>
<feature type="compositionally biased region" description="Low complexity" evidence="12">
    <location>
        <begin position="259"/>
        <end position="285"/>
    </location>
</feature>
<dbReference type="PANTHER" id="PTHR14196">
    <property type="entry name" value="ODD-SKIPPED - RELATED"/>
    <property type="match status" value="1"/>
</dbReference>
<dbReference type="EMBL" id="KV875096">
    <property type="protein sequence ID" value="OIW31027.1"/>
    <property type="molecule type" value="Genomic_DNA"/>
</dbReference>
<dbReference type="FunFam" id="3.30.160.60:FF:000340">
    <property type="entry name" value="zinc finger protein 473 isoform X1"/>
    <property type="match status" value="1"/>
</dbReference>
<accession>A0A1J7IV17</accession>
<dbReference type="GO" id="GO:0008270">
    <property type="term" value="F:zinc ion binding"/>
    <property type="evidence" value="ECO:0007669"/>
    <property type="project" value="UniProtKB-KW"/>
</dbReference>
<reference evidence="14 15" key="1">
    <citation type="submission" date="2016-10" db="EMBL/GenBank/DDBJ databases">
        <title>Draft genome sequence of Coniochaeta ligniaria NRRL30616, a lignocellulolytic fungus for bioabatement of inhibitors in plant biomass hydrolysates.</title>
        <authorList>
            <consortium name="DOE Joint Genome Institute"/>
            <person name="Jimenez D.J."/>
            <person name="Hector R.E."/>
            <person name="Riley R."/>
            <person name="Sun H."/>
            <person name="Grigoriev I.V."/>
            <person name="Van Elsas J.D."/>
            <person name="Nichols N.N."/>
        </authorList>
    </citation>
    <scope>NUCLEOTIDE SEQUENCE [LARGE SCALE GENOMIC DNA]</scope>
    <source>
        <strain evidence="14 15">NRRL 30616</strain>
    </source>
</reference>
<feature type="region of interest" description="Disordered" evidence="12">
    <location>
        <begin position="1"/>
        <end position="332"/>
    </location>
</feature>
<dbReference type="SMART" id="SM00355">
    <property type="entry name" value="ZnF_C2H2"/>
    <property type="match status" value="2"/>
</dbReference>
<keyword evidence="4 11" id="KW-0863">Zinc-finger</keyword>
<feature type="compositionally biased region" description="Polar residues" evidence="12">
    <location>
        <begin position="97"/>
        <end position="117"/>
    </location>
</feature>
<feature type="compositionally biased region" description="Low complexity" evidence="12">
    <location>
        <begin position="230"/>
        <end position="248"/>
    </location>
</feature>
<dbReference type="InParanoid" id="A0A1J7IV17"/>
<feature type="compositionally biased region" description="Low complexity" evidence="12">
    <location>
        <begin position="169"/>
        <end position="182"/>
    </location>
</feature>
<evidence type="ECO:0000256" key="10">
    <source>
        <dbReference type="ARBA" id="ARBA00039490"/>
    </source>
</evidence>
<dbReference type="SUPFAM" id="SSF57667">
    <property type="entry name" value="beta-beta-alpha zinc fingers"/>
    <property type="match status" value="1"/>
</dbReference>
<comment type="subcellular location">
    <subcellularLocation>
        <location evidence="1">Nucleus</location>
    </subcellularLocation>
</comment>
<evidence type="ECO:0000256" key="11">
    <source>
        <dbReference type="PROSITE-ProRule" id="PRU00042"/>
    </source>
</evidence>
<evidence type="ECO:0000256" key="4">
    <source>
        <dbReference type="ARBA" id="ARBA00022771"/>
    </source>
</evidence>
<dbReference type="InterPro" id="IPR036236">
    <property type="entry name" value="Znf_C2H2_sf"/>
</dbReference>
<evidence type="ECO:0000256" key="7">
    <source>
        <dbReference type="ARBA" id="ARBA00023163"/>
    </source>
</evidence>
<dbReference type="GO" id="GO:0000977">
    <property type="term" value="F:RNA polymerase II transcription regulatory region sequence-specific DNA binding"/>
    <property type="evidence" value="ECO:0007669"/>
    <property type="project" value="TreeGrafter"/>
</dbReference>
<dbReference type="GO" id="GO:0005634">
    <property type="term" value="C:nucleus"/>
    <property type="evidence" value="ECO:0007669"/>
    <property type="project" value="UniProtKB-SubCell"/>
</dbReference>
<feature type="compositionally biased region" description="Basic and acidic residues" evidence="12">
    <location>
        <begin position="477"/>
        <end position="496"/>
    </location>
</feature>
<evidence type="ECO:0000256" key="6">
    <source>
        <dbReference type="ARBA" id="ARBA00023015"/>
    </source>
</evidence>
<keyword evidence="5" id="KW-0862">Zinc</keyword>
<evidence type="ECO:0000256" key="3">
    <source>
        <dbReference type="ARBA" id="ARBA00022737"/>
    </source>
</evidence>
<name>A0A1J7IV17_9PEZI</name>
<dbReference type="PROSITE" id="PS50157">
    <property type="entry name" value="ZINC_FINGER_C2H2_2"/>
    <property type="match status" value="2"/>
</dbReference>
<dbReference type="AlphaFoldDB" id="A0A1J7IV17"/>
<evidence type="ECO:0000256" key="5">
    <source>
        <dbReference type="ARBA" id="ARBA00022833"/>
    </source>
</evidence>
<dbReference type="Gene3D" id="3.30.160.60">
    <property type="entry name" value="Classic Zinc Finger"/>
    <property type="match status" value="2"/>
</dbReference>
<comment type="similarity">
    <text evidence="9">Belongs to the pacC/RIM101 family.</text>
</comment>
<feature type="compositionally biased region" description="Polar residues" evidence="12">
    <location>
        <begin position="124"/>
        <end position="143"/>
    </location>
</feature>
<feature type="region of interest" description="Disordered" evidence="12">
    <location>
        <begin position="475"/>
        <end position="513"/>
    </location>
</feature>
<dbReference type="Proteomes" id="UP000182658">
    <property type="component" value="Unassembled WGS sequence"/>
</dbReference>
<evidence type="ECO:0000313" key="14">
    <source>
        <dbReference type="EMBL" id="OIW31027.1"/>
    </source>
</evidence>
<gene>
    <name evidence="14" type="ORF">CONLIGDRAFT_297472</name>
</gene>
<keyword evidence="15" id="KW-1185">Reference proteome</keyword>
<feature type="compositionally biased region" description="Low complexity" evidence="12">
    <location>
        <begin position="304"/>
        <end position="332"/>
    </location>
</feature>
<evidence type="ECO:0000313" key="15">
    <source>
        <dbReference type="Proteomes" id="UP000182658"/>
    </source>
</evidence>
<dbReference type="FunFam" id="3.30.160.60:FF:000065">
    <property type="entry name" value="B-cell CLL/lymphoma 6, member B"/>
    <property type="match status" value="1"/>
</dbReference>
<evidence type="ECO:0000256" key="1">
    <source>
        <dbReference type="ARBA" id="ARBA00004123"/>
    </source>
</evidence>
<feature type="compositionally biased region" description="Gly residues" evidence="12">
    <location>
        <begin position="214"/>
        <end position="223"/>
    </location>
</feature>
<keyword evidence="3" id="KW-0677">Repeat</keyword>
<feature type="domain" description="C2H2-type" evidence="13">
    <location>
        <begin position="453"/>
        <end position="481"/>
    </location>
</feature>
<feature type="domain" description="C2H2-type" evidence="13">
    <location>
        <begin position="425"/>
        <end position="452"/>
    </location>
</feature>
<dbReference type="GO" id="GO:0000981">
    <property type="term" value="F:DNA-binding transcription factor activity, RNA polymerase II-specific"/>
    <property type="evidence" value="ECO:0007669"/>
    <property type="project" value="TreeGrafter"/>
</dbReference>
<keyword evidence="7" id="KW-0804">Transcription</keyword>
<evidence type="ECO:0000256" key="8">
    <source>
        <dbReference type="ARBA" id="ARBA00023242"/>
    </source>
</evidence>
<proteinExistence type="inferred from homology"/>
<sequence>MDGGPSFASRRPAATGLPAFSLPPPDIPSTKYPASASLPAASSFGSFSSSSNKPVLSPLSPSASSQPVPFAPPKPPLPTASSVLIPPSGVANDGLSPLSSGVNTGSSMGSQPGTTAGSAGGNYSYMSGSWPTPQPPSGATSYYSGGGNHNPVASPLLNQPYPNARSLYQQVSPSVPQFPQSSGRHISSPAIPDGLPPPAPYHQSSPVFLTPISGIGGVGGGVNNGPHQISHTQGHTPSQTTPTSSGPPEGSYRAHQQQHHQQQQHQQQQQQQQQQHQQESNQQQHGMQYPYRTTPQQGHFATYPTNNSQQPQPSPTSRTPPSADVVSASHAVSRAMSISGPGQMSGMAPPMGFASGRQGMFGYQMSGPGGPIMTNMHQPGTPMVAVGNVGSMMSGGYNPGPSAHSHNLHVYGHSNPHQAHQDRPFKCDECIQSFNRNHDLKRHKKIHLAVKPFPCTYCEKAFSRKDALKRHRLVKGCGERAKADDSNDSPPDRSDIMSDTTEGSPRTAKKEPL</sequence>
<dbReference type="InterPro" id="IPR013087">
    <property type="entry name" value="Znf_C2H2_type"/>
</dbReference>
<evidence type="ECO:0000256" key="2">
    <source>
        <dbReference type="ARBA" id="ARBA00022723"/>
    </source>
</evidence>
<dbReference type="InterPro" id="IPR050717">
    <property type="entry name" value="C2H2-ZF_Transcription_Reg"/>
</dbReference>
<evidence type="ECO:0000256" key="9">
    <source>
        <dbReference type="ARBA" id="ARBA00038089"/>
    </source>
</evidence>
<organism evidence="14 15">
    <name type="scientific">Coniochaeta ligniaria NRRL 30616</name>
    <dbReference type="NCBI Taxonomy" id="1408157"/>
    <lineage>
        <taxon>Eukaryota</taxon>
        <taxon>Fungi</taxon>
        <taxon>Dikarya</taxon>
        <taxon>Ascomycota</taxon>
        <taxon>Pezizomycotina</taxon>
        <taxon>Sordariomycetes</taxon>
        <taxon>Sordariomycetidae</taxon>
        <taxon>Coniochaetales</taxon>
        <taxon>Coniochaetaceae</taxon>
        <taxon>Coniochaeta</taxon>
    </lineage>
</organism>